<feature type="binding site" evidence="4">
    <location>
        <position position="298"/>
    </location>
    <ligand>
        <name>S-adenosyl-L-methionine</name>
        <dbReference type="ChEBI" id="CHEBI:59789"/>
    </ligand>
</feature>
<evidence type="ECO:0000256" key="3">
    <source>
        <dbReference type="ARBA" id="ARBA00022691"/>
    </source>
</evidence>
<feature type="binding site" evidence="4">
    <location>
        <position position="327"/>
    </location>
    <ligand>
        <name>S-adenosyl-L-methionine</name>
        <dbReference type="ChEBI" id="CHEBI:59789"/>
    </ligand>
</feature>
<dbReference type="GO" id="GO:0070475">
    <property type="term" value="P:rRNA base methylation"/>
    <property type="evidence" value="ECO:0007669"/>
    <property type="project" value="TreeGrafter"/>
</dbReference>
<feature type="compositionally biased region" description="Basic residues" evidence="6">
    <location>
        <begin position="391"/>
        <end position="411"/>
    </location>
</feature>
<dbReference type="InterPro" id="IPR030390">
    <property type="entry name" value="MeTrfase_TrmA_AS"/>
</dbReference>
<gene>
    <name evidence="8" type="ORF">FCK90_12210</name>
</gene>
<dbReference type="RefSeq" id="WP_158034580.1">
    <property type="nucleotide sequence ID" value="NZ_ML708624.1"/>
</dbReference>
<dbReference type="GO" id="GO:0070041">
    <property type="term" value="F:rRNA (uridine-C5-)-methyltransferase activity"/>
    <property type="evidence" value="ECO:0007669"/>
    <property type="project" value="TreeGrafter"/>
</dbReference>
<dbReference type="Pfam" id="PF05958">
    <property type="entry name" value="tRNA_U5-meth_tr"/>
    <property type="match status" value="1"/>
</dbReference>
<feature type="domain" description="TRAM" evidence="7">
    <location>
        <begin position="22"/>
        <end position="56"/>
    </location>
</feature>
<feature type="compositionally biased region" description="Low complexity" evidence="6">
    <location>
        <begin position="412"/>
        <end position="430"/>
    </location>
</feature>
<comment type="similarity">
    <text evidence="4">Belongs to the class I-like SAM-binding methyltransferase superfamily. RNA M5U methyltransferase family.</text>
</comment>
<evidence type="ECO:0000256" key="2">
    <source>
        <dbReference type="ARBA" id="ARBA00022679"/>
    </source>
</evidence>
<keyword evidence="1 4" id="KW-0489">Methyltransferase</keyword>
<reference evidence="8 9" key="1">
    <citation type="submission" date="2019-05" db="EMBL/GenBank/DDBJ databases">
        <title>Kocuria coralli sp. nov., a novel actinobacterium isolated from coral reef seawater.</title>
        <authorList>
            <person name="Li J."/>
        </authorList>
    </citation>
    <scope>NUCLEOTIDE SEQUENCE [LARGE SCALE GENOMIC DNA]</scope>
    <source>
        <strain evidence="8 9">SCSIO 13007</strain>
    </source>
</reference>
<dbReference type="InterPro" id="IPR029063">
    <property type="entry name" value="SAM-dependent_MTases_sf"/>
</dbReference>
<organism evidence="8 9">
    <name type="scientific">Kocuria coralli</name>
    <dbReference type="NCBI Taxonomy" id="1461025"/>
    <lineage>
        <taxon>Bacteria</taxon>
        <taxon>Bacillati</taxon>
        <taxon>Actinomycetota</taxon>
        <taxon>Actinomycetes</taxon>
        <taxon>Micrococcales</taxon>
        <taxon>Micrococcaceae</taxon>
        <taxon>Kocuria</taxon>
    </lineage>
</organism>
<comment type="caution">
    <text evidence="8">The sequence shown here is derived from an EMBL/GenBank/DDBJ whole genome shotgun (WGS) entry which is preliminary data.</text>
</comment>
<dbReference type="CDD" id="cd02440">
    <property type="entry name" value="AdoMet_MTases"/>
    <property type="match status" value="1"/>
</dbReference>
<dbReference type="Gene3D" id="2.40.50.140">
    <property type="entry name" value="Nucleic acid-binding proteins"/>
    <property type="match status" value="1"/>
</dbReference>
<dbReference type="Gene3D" id="2.40.50.1070">
    <property type="match status" value="1"/>
</dbReference>
<accession>A0A5J5KUL3</accession>
<evidence type="ECO:0000313" key="8">
    <source>
        <dbReference type="EMBL" id="KAA9393407.1"/>
    </source>
</evidence>
<dbReference type="Pfam" id="PF01938">
    <property type="entry name" value="TRAM"/>
    <property type="match status" value="1"/>
</dbReference>
<dbReference type="PANTHER" id="PTHR11061">
    <property type="entry name" value="RNA M5U METHYLTRANSFERASE"/>
    <property type="match status" value="1"/>
</dbReference>
<dbReference type="PROSITE" id="PS51687">
    <property type="entry name" value="SAM_MT_RNA_M5U"/>
    <property type="match status" value="1"/>
</dbReference>
<dbReference type="InterPro" id="IPR002792">
    <property type="entry name" value="TRAM_dom"/>
</dbReference>
<evidence type="ECO:0000256" key="5">
    <source>
        <dbReference type="PROSITE-ProRule" id="PRU10015"/>
    </source>
</evidence>
<keyword evidence="9" id="KW-1185">Reference proteome</keyword>
<evidence type="ECO:0000313" key="9">
    <source>
        <dbReference type="Proteomes" id="UP000325957"/>
    </source>
</evidence>
<feature type="active site" evidence="5">
    <location>
        <position position="464"/>
    </location>
</feature>
<name>A0A5J5KUL3_9MICC</name>
<dbReference type="SUPFAM" id="SSF53335">
    <property type="entry name" value="S-adenosyl-L-methionine-dependent methyltransferases"/>
    <property type="match status" value="1"/>
</dbReference>
<dbReference type="SUPFAM" id="SSF50249">
    <property type="entry name" value="Nucleic acid-binding proteins"/>
    <property type="match status" value="1"/>
</dbReference>
<dbReference type="Proteomes" id="UP000325957">
    <property type="component" value="Unassembled WGS sequence"/>
</dbReference>
<feature type="active site" description="Nucleophile" evidence="4">
    <location>
        <position position="464"/>
    </location>
</feature>
<dbReference type="PANTHER" id="PTHR11061:SF30">
    <property type="entry name" value="TRNA (URACIL(54)-C(5))-METHYLTRANSFERASE"/>
    <property type="match status" value="1"/>
</dbReference>
<keyword evidence="3 4" id="KW-0949">S-adenosyl-L-methionine</keyword>
<keyword evidence="2 4" id="KW-0808">Transferase</keyword>
<evidence type="ECO:0000256" key="4">
    <source>
        <dbReference type="PROSITE-ProRule" id="PRU01024"/>
    </source>
</evidence>
<feature type="binding site" evidence="4">
    <location>
        <position position="351"/>
    </location>
    <ligand>
        <name>S-adenosyl-L-methionine</name>
        <dbReference type="ChEBI" id="CHEBI:59789"/>
    </ligand>
</feature>
<dbReference type="InterPro" id="IPR012340">
    <property type="entry name" value="NA-bd_OB-fold"/>
</dbReference>
<dbReference type="Gene3D" id="3.40.50.150">
    <property type="entry name" value="Vaccinia Virus protein VP39"/>
    <property type="match status" value="2"/>
</dbReference>
<evidence type="ECO:0000256" key="1">
    <source>
        <dbReference type="ARBA" id="ARBA00022603"/>
    </source>
</evidence>
<protein>
    <submittedName>
        <fullName evidence="8">Class I SAM-dependent RNA methyltransferase</fullName>
    </submittedName>
</protein>
<sequence length="506" mass="52986">MTSPAPDRSPKDLVLTPGPWAYGGHTVARTDEGRVVFVRHADSGERVKARLTDADPGAKFWRADTVEVLEASPHRRDRHPWQAADALLTAAGGLPPVGGAEMGHLTLERQREVKTGVLRELLGGIGRLAPAELDALDPAVEALPGEDPRGLGWRTRAHFAVDAAGSIAMHPHRSEALVPVAGFPLMVPALEALGLAELDFTGAERIDLVAPCGGADGEAPAIVVTPAAGDSAALREALRERLAGELLARLEEASPGLSVLLGPAEGERGPAEVLAGTATVRERAGGFSWEVSAAGFWQIHRHAPATLLEAVGEAAQLTGGQTALDLYSGAGLFTAALAEGVGASGHVLAVEGSPLTSADAARNSAPQEQVEVVRGSVDEVLAERWPGVVRAPRRRAHGSRQRGGGRARRTASRAGSRAASSTRSAAETARPGVVVLDPPRAGAGKNVVDALNALGPSRIVYLSCDPATLARDLARFRHHGWQFESVRGFDLYPNTHHLETLVVLTR</sequence>
<feature type="region of interest" description="Disordered" evidence="6">
    <location>
        <begin position="391"/>
        <end position="431"/>
    </location>
</feature>
<proteinExistence type="inferred from homology"/>
<dbReference type="EMBL" id="SZWF01000019">
    <property type="protein sequence ID" value="KAA9393407.1"/>
    <property type="molecule type" value="Genomic_DNA"/>
</dbReference>
<dbReference type="InterPro" id="IPR010280">
    <property type="entry name" value="U5_MeTrfase_fam"/>
</dbReference>
<dbReference type="PROSITE" id="PS01230">
    <property type="entry name" value="TRMA_1"/>
    <property type="match status" value="1"/>
</dbReference>
<evidence type="ECO:0000256" key="6">
    <source>
        <dbReference type="SAM" id="MobiDB-lite"/>
    </source>
</evidence>
<evidence type="ECO:0000259" key="7">
    <source>
        <dbReference type="Pfam" id="PF01938"/>
    </source>
</evidence>
<feature type="binding site" evidence="4">
    <location>
        <position position="437"/>
    </location>
    <ligand>
        <name>S-adenosyl-L-methionine</name>
        <dbReference type="ChEBI" id="CHEBI:59789"/>
    </ligand>
</feature>
<dbReference type="AlphaFoldDB" id="A0A5J5KUL3"/>
<dbReference type="OrthoDB" id="9804590at2"/>